<dbReference type="EMBL" id="KV441508">
    <property type="protein sequence ID" value="OAG13647.1"/>
    <property type="molecule type" value="Genomic_DNA"/>
</dbReference>
<dbReference type="OMA" id="FGMLEMR"/>
<dbReference type="STRING" id="5599.A0A177D312"/>
<dbReference type="AlphaFoldDB" id="A0A177D312"/>
<organism evidence="4 5">
    <name type="scientific">Alternaria alternata</name>
    <name type="common">Alternaria rot fungus</name>
    <name type="synonym">Torula alternata</name>
    <dbReference type="NCBI Taxonomy" id="5599"/>
    <lineage>
        <taxon>Eukaryota</taxon>
        <taxon>Fungi</taxon>
        <taxon>Dikarya</taxon>
        <taxon>Ascomycota</taxon>
        <taxon>Pezizomycotina</taxon>
        <taxon>Dothideomycetes</taxon>
        <taxon>Pleosporomycetidae</taxon>
        <taxon>Pleosporales</taxon>
        <taxon>Pleosporineae</taxon>
        <taxon>Pleosporaceae</taxon>
        <taxon>Alternaria</taxon>
        <taxon>Alternaria sect. Alternaria</taxon>
        <taxon>Alternaria alternata complex</taxon>
    </lineage>
</organism>
<evidence type="ECO:0000313" key="4">
    <source>
        <dbReference type="EMBL" id="OAG13647.1"/>
    </source>
</evidence>
<dbReference type="InterPro" id="IPR001138">
    <property type="entry name" value="Zn2Cys6_DnaBD"/>
</dbReference>
<dbReference type="PROSITE" id="PS50048">
    <property type="entry name" value="ZN2_CY6_FUNGAL_2"/>
    <property type="match status" value="1"/>
</dbReference>
<dbReference type="PROSITE" id="PS00463">
    <property type="entry name" value="ZN2_CY6_FUNGAL_1"/>
    <property type="match status" value="1"/>
</dbReference>
<dbReference type="Gene3D" id="4.10.240.10">
    <property type="entry name" value="Zn(2)-C6 fungal-type DNA-binding domain"/>
    <property type="match status" value="1"/>
</dbReference>
<dbReference type="SMART" id="SM00066">
    <property type="entry name" value="GAL4"/>
    <property type="match status" value="1"/>
</dbReference>
<dbReference type="PRINTS" id="PR00755">
    <property type="entry name" value="AFLATOXINBRP"/>
</dbReference>
<sequence length="421" mass="46059">MKPSRLGFRRLRNSCDICTLSKLKCSREKPVCQRCVDRGCQQDCNYSVARRPGRRRQTSVISDEVGSYGTENAVGTVRVKRGTAPLTPSSTLADSLLPTERHDSTRSTPQQNDTRDGKARTVLLSPGMASIGSFTNMSMELPHDADTVDFGSMDDLSLWEWGTSGVDPDCTNGHHSGSVEQMWGLPSSQVMLNGTKFGAGVIAGEPTQEPSPPMSQIGRQTTYQDDQILLTHVTGFSKDPISSDTTASDLLFDLSKDVDCQCSSQLSQLIYLVSLRLAKPTTLDVVFAVEQQLNRTKDTISTCAQCSFNSPYVSMMFCTSISWVIEHLQTYIRESNSVSALNSQVTYLTIGGLTLSKEMSHSCFEALVKLRLRRVVQTARELAVLDIQTKSTLLDGMRSAAVDTGAAAQQMFGMLEMRGAS</sequence>
<dbReference type="GeneID" id="29118249"/>
<gene>
    <name evidence="4" type="ORF">CC77DRAFT_663004</name>
</gene>
<dbReference type="InterPro" id="IPR036864">
    <property type="entry name" value="Zn2-C6_fun-type_DNA-bd_sf"/>
</dbReference>
<proteinExistence type="predicted"/>
<evidence type="ECO:0000259" key="3">
    <source>
        <dbReference type="PROSITE" id="PS50048"/>
    </source>
</evidence>
<reference evidence="4 5" key="1">
    <citation type="submission" date="2016-05" db="EMBL/GenBank/DDBJ databases">
        <title>Comparative analysis of secretome profiles of manganese(II)-oxidizing ascomycete fungi.</title>
        <authorList>
            <consortium name="DOE Joint Genome Institute"/>
            <person name="Zeiner C.A."/>
            <person name="Purvine S.O."/>
            <person name="Zink E.M."/>
            <person name="Wu S."/>
            <person name="Pasa-Tolic L."/>
            <person name="Chaput D.L."/>
            <person name="Haridas S."/>
            <person name="Grigoriev I.V."/>
            <person name="Santelli C.M."/>
            <person name="Hansel C.M."/>
        </authorList>
    </citation>
    <scope>NUCLEOTIDE SEQUENCE [LARGE SCALE GENOMIC DNA]</scope>
    <source>
        <strain evidence="4 5">SRC1lrK2f</strain>
    </source>
</reference>
<keyword evidence="1" id="KW-0539">Nucleus</keyword>
<dbReference type="GO" id="GO:0000981">
    <property type="term" value="F:DNA-binding transcription factor activity, RNA polymerase II-specific"/>
    <property type="evidence" value="ECO:0007669"/>
    <property type="project" value="InterPro"/>
</dbReference>
<accession>A0A177D312</accession>
<feature type="domain" description="Zn(2)-C6 fungal-type" evidence="3">
    <location>
        <begin position="14"/>
        <end position="46"/>
    </location>
</feature>
<protein>
    <recommendedName>
        <fullName evidence="3">Zn(2)-C6 fungal-type domain-containing protein</fullName>
    </recommendedName>
</protein>
<evidence type="ECO:0000256" key="1">
    <source>
        <dbReference type="ARBA" id="ARBA00023242"/>
    </source>
</evidence>
<name>A0A177D312_ALTAL</name>
<keyword evidence="5" id="KW-1185">Reference proteome</keyword>
<dbReference type="CDD" id="cd00067">
    <property type="entry name" value="GAL4"/>
    <property type="match status" value="1"/>
</dbReference>
<dbReference type="GO" id="GO:0008270">
    <property type="term" value="F:zinc ion binding"/>
    <property type="evidence" value="ECO:0007669"/>
    <property type="project" value="InterPro"/>
</dbReference>
<dbReference type="KEGG" id="aalt:CC77DRAFT_663004"/>
<dbReference type="VEuPathDB" id="FungiDB:CC77DRAFT_663004"/>
<dbReference type="Proteomes" id="UP000077248">
    <property type="component" value="Unassembled WGS sequence"/>
</dbReference>
<dbReference type="SUPFAM" id="SSF57701">
    <property type="entry name" value="Zn2/Cys6 DNA-binding domain"/>
    <property type="match status" value="1"/>
</dbReference>
<evidence type="ECO:0000313" key="5">
    <source>
        <dbReference type="Proteomes" id="UP000077248"/>
    </source>
</evidence>
<evidence type="ECO:0000256" key="2">
    <source>
        <dbReference type="SAM" id="MobiDB-lite"/>
    </source>
</evidence>
<dbReference type="RefSeq" id="XP_018379068.1">
    <property type="nucleotide sequence ID" value="XM_018532655.1"/>
</dbReference>
<feature type="region of interest" description="Disordered" evidence="2">
    <location>
        <begin position="81"/>
        <end position="118"/>
    </location>
</feature>
<dbReference type="Pfam" id="PF00172">
    <property type="entry name" value="Zn_clus"/>
    <property type="match status" value="1"/>
</dbReference>